<keyword evidence="8" id="KW-0732">Signal</keyword>
<keyword evidence="9" id="KW-0256">Endoplasmic reticulum</keyword>
<comment type="subcellular location">
    <subcellularLocation>
        <location evidence="2">Endoplasmic reticulum membrane</location>
        <topology evidence="2">Single-pass type I membrane protein</topology>
    </subcellularLocation>
</comment>
<evidence type="ECO:0000256" key="10">
    <source>
        <dbReference type="ARBA" id="ARBA00022843"/>
    </source>
</evidence>
<keyword evidence="13" id="KW-1015">Disulfide bond</keyword>
<proteinExistence type="inferred from homology"/>
<evidence type="ECO:0000256" key="11">
    <source>
        <dbReference type="ARBA" id="ARBA00022989"/>
    </source>
</evidence>
<dbReference type="EMBL" id="GFPF01012763">
    <property type="protein sequence ID" value="MAA23909.1"/>
    <property type="molecule type" value="Transcribed_RNA"/>
</dbReference>
<evidence type="ECO:0000256" key="13">
    <source>
        <dbReference type="ARBA" id="ARBA00023157"/>
    </source>
</evidence>
<dbReference type="PANTHER" id="PTHR12731">
    <property type="entry name" value="TRANSLOCON-ASSOCIATED PROTEIN, DELTA SUBUNIT"/>
    <property type="match status" value="1"/>
</dbReference>
<protein>
    <recommendedName>
        <fullName evidence="5">Translocon-associated protein subunit delta</fullName>
    </recommendedName>
    <alternativeName>
        <fullName evidence="14">Signal sequence receptor subunit delta</fullName>
    </alternativeName>
</protein>
<dbReference type="Pfam" id="PF05404">
    <property type="entry name" value="TRAP-delta"/>
    <property type="match status" value="1"/>
</dbReference>
<evidence type="ECO:0000256" key="6">
    <source>
        <dbReference type="ARBA" id="ARBA00022499"/>
    </source>
</evidence>
<evidence type="ECO:0000256" key="1">
    <source>
        <dbReference type="ARBA" id="ARBA00002838"/>
    </source>
</evidence>
<dbReference type="GO" id="GO:0005789">
    <property type="term" value="C:endoplasmic reticulum membrane"/>
    <property type="evidence" value="ECO:0007669"/>
    <property type="project" value="UniProtKB-SubCell"/>
</dbReference>
<keyword evidence="11 15" id="KW-1133">Transmembrane helix</keyword>
<comment type="function">
    <text evidence="1">TRAP proteins are part of a complex whose function is to bind calcium to the ER membrane and thereby regulate the retention of ER resident proteins.</text>
</comment>
<keyword evidence="6" id="KW-1017">Isopeptide bond</keyword>
<dbReference type="PANTHER" id="PTHR12731:SF1">
    <property type="entry name" value="TRANSLOCON-ASSOCIATED PROTEIN SUBUNIT DELTA"/>
    <property type="match status" value="1"/>
</dbReference>
<evidence type="ECO:0000256" key="15">
    <source>
        <dbReference type="SAM" id="Phobius"/>
    </source>
</evidence>
<comment type="similarity">
    <text evidence="3">Belongs to the TRAP-delta family.</text>
</comment>
<evidence type="ECO:0000313" key="16">
    <source>
        <dbReference type="EMBL" id="MAA23909.1"/>
    </source>
</evidence>
<evidence type="ECO:0000256" key="5">
    <source>
        <dbReference type="ARBA" id="ARBA00014387"/>
    </source>
</evidence>
<comment type="subunit">
    <text evidence="4">Heterotetramer of TRAP-alpha, TRAP-beta, TRAP-delta and TRAP-gamma.</text>
</comment>
<evidence type="ECO:0000256" key="2">
    <source>
        <dbReference type="ARBA" id="ARBA00004115"/>
    </source>
</evidence>
<evidence type="ECO:0000256" key="4">
    <source>
        <dbReference type="ARBA" id="ARBA00011819"/>
    </source>
</evidence>
<keyword evidence="12 15" id="KW-0472">Membrane</keyword>
<keyword evidence="10" id="KW-0832">Ubl conjugation</keyword>
<keyword evidence="7 15" id="KW-0812">Transmembrane</keyword>
<evidence type="ECO:0000256" key="8">
    <source>
        <dbReference type="ARBA" id="ARBA00022729"/>
    </source>
</evidence>
<evidence type="ECO:0000256" key="3">
    <source>
        <dbReference type="ARBA" id="ARBA00009294"/>
    </source>
</evidence>
<sequence length="191" mass="21510">MMRWRVHHHVITRVLPLFSNMAALRCVVAAIILAFFELSYGKVCENPEVTPKVYTTTDGLVLANIAFIAEFHLRCKENVQNIPLYADVKGKIVPVVKSTESNDYQVSWTEELNKAQSGDYLIRVYDEEGYGALRKAQRSGESAQGVTPLFTINVHHPGTYRGPWVQSEFVAVLVAALLWYFAYSAKAKLQS</sequence>
<reference evidence="16" key="1">
    <citation type="journal article" date="2017" name="Parasit. Vectors">
        <title>Sialotranscriptomics of Rhipicephalus zambeziensis reveals intricate expression profiles of secretory proteins and suggests tight temporal transcriptional regulation during blood-feeding.</title>
        <authorList>
            <person name="de Castro M.H."/>
            <person name="de Klerk D."/>
            <person name="Pienaar R."/>
            <person name="Rees D.J.G."/>
            <person name="Mans B.J."/>
        </authorList>
    </citation>
    <scope>NUCLEOTIDE SEQUENCE</scope>
    <source>
        <tissue evidence="16">Salivary glands</tissue>
    </source>
</reference>
<name>A0A224Z6P0_9ACAR</name>
<organism evidence="16">
    <name type="scientific">Rhipicephalus zambeziensis</name>
    <dbReference type="NCBI Taxonomy" id="60191"/>
    <lineage>
        <taxon>Eukaryota</taxon>
        <taxon>Metazoa</taxon>
        <taxon>Ecdysozoa</taxon>
        <taxon>Arthropoda</taxon>
        <taxon>Chelicerata</taxon>
        <taxon>Arachnida</taxon>
        <taxon>Acari</taxon>
        <taxon>Parasitiformes</taxon>
        <taxon>Ixodida</taxon>
        <taxon>Ixodoidea</taxon>
        <taxon>Ixodidae</taxon>
        <taxon>Rhipicephalinae</taxon>
        <taxon>Rhipicephalus</taxon>
        <taxon>Rhipicephalus</taxon>
    </lineage>
</organism>
<evidence type="ECO:0000256" key="7">
    <source>
        <dbReference type="ARBA" id="ARBA00022692"/>
    </source>
</evidence>
<dbReference type="InterPro" id="IPR008855">
    <property type="entry name" value="TRAP-delta"/>
</dbReference>
<dbReference type="AlphaFoldDB" id="A0A224Z6P0"/>
<evidence type="ECO:0000256" key="14">
    <source>
        <dbReference type="ARBA" id="ARBA00031791"/>
    </source>
</evidence>
<evidence type="ECO:0000256" key="9">
    <source>
        <dbReference type="ARBA" id="ARBA00022824"/>
    </source>
</evidence>
<accession>A0A224Z6P0</accession>
<feature type="transmembrane region" description="Helical" evidence="15">
    <location>
        <begin position="164"/>
        <end position="183"/>
    </location>
</feature>
<evidence type="ECO:0000256" key="12">
    <source>
        <dbReference type="ARBA" id="ARBA00023136"/>
    </source>
</evidence>